<proteinExistence type="predicted"/>
<dbReference type="EMBL" id="UAUU01000009">
    <property type="protein sequence ID" value="SPZ88273.1"/>
    <property type="molecule type" value="Genomic_DNA"/>
</dbReference>
<dbReference type="Proteomes" id="UP000251241">
    <property type="component" value="Unassembled WGS sequence"/>
</dbReference>
<reference evidence="1 2" key="1">
    <citation type="submission" date="2018-06" db="EMBL/GenBank/DDBJ databases">
        <authorList>
            <consortium name="Pathogen Informatics"/>
            <person name="Doyle S."/>
        </authorList>
    </citation>
    <scope>NUCLEOTIDE SEQUENCE [LARGE SCALE GENOMIC DNA]</scope>
    <source>
        <strain evidence="1 2">NCTC11343</strain>
    </source>
</reference>
<organism evidence="1 2">
    <name type="scientific">Sphingobacterium multivorum</name>
    <dbReference type="NCBI Taxonomy" id="28454"/>
    <lineage>
        <taxon>Bacteria</taxon>
        <taxon>Pseudomonadati</taxon>
        <taxon>Bacteroidota</taxon>
        <taxon>Sphingobacteriia</taxon>
        <taxon>Sphingobacteriales</taxon>
        <taxon>Sphingobacteriaceae</taxon>
        <taxon>Sphingobacterium</taxon>
    </lineage>
</organism>
<evidence type="ECO:0000313" key="1">
    <source>
        <dbReference type="EMBL" id="SPZ88273.1"/>
    </source>
</evidence>
<sequence>MAMDNGMQDHYFSSYLEQTAKDSRLLPSHIGLLLAMFYYHRKERPGEFFHSSRKKLMHFSRIKSIATYHKCLSDLILYGYVDYIPSWHPTKASKFRFIIDDNPDSNG</sequence>
<accession>A0A2X2J978</accession>
<dbReference type="RefSeq" id="WP_112375228.1">
    <property type="nucleotide sequence ID" value="NZ_CP069793.1"/>
</dbReference>
<protein>
    <recommendedName>
        <fullName evidence="3">Helix-turn-helix domain-containing protein</fullName>
    </recommendedName>
</protein>
<name>A0A2X2J978_SPHMU</name>
<dbReference type="GeneID" id="97183262"/>
<evidence type="ECO:0000313" key="2">
    <source>
        <dbReference type="Proteomes" id="UP000251241"/>
    </source>
</evidence>
<gene>
    <name evidence="1" type="ORF">NCTC11343_03394</name>
</gene>
<dbReference type="AlphaFoldDB" id="A0A2X2J978"/>
<evidence type="ECO:0008006" key="3">
    <source>
        <dbReference type="Google" id="ProtNLM"/>
    </source>
</evidence>